<name>A0AAU2VSH3_9ACTN</name>
<keyword evidence="2" id="KW-0808">Transferase</keyword>
<dbReference type="InterPro" id="IPR043502">
    <property type="entry name" value="DNA/RNA_pol_sf"/>
</dbReference>
<keyword evidence="2" id="KW-0548">Nucleotidyltransferase</keyword>
<evidence type="ECO:0000259" key="1">
    <source>
        <dbReference type="PROSITE" id="PS50878"/>
    </source>
</evidence>
<dbReference type="InterPro" id="IPR000477">
    <property type="entry name" value="RT_dom"/>
</dbReference>
<proteinExistence type="predicted"/>
<keyword evidence="2" id="KW-0695">RNA-directed DNA polymerase</keyword>
<evidence type="ECO:0000313" key="2">
    <source>
        <dbReference type="EMBL" id="WTW70136.1"/>
    </source>
</evidence>
<dbReference type="SUPFAM" id="SSF56672">
    <property type="entry name" value="DNA/RNA polymerases"/>
    <property type="match status" value="1"/>
</dbReference>
<dbReference type="AlphaFoldDB" id="A0AAU2VSH3"/>
<sequence>MTSDASSLNIPKAVRTVLGKPLDRLPALITDRSLANSQATLASLAEIALSPTSSITVETLTMPKKKFGHRPIVLPDIASRCLYVALVDSIDKQLEPDSRSEANWEYFEKFAEESSTEYVVDIDIAACYEFIDHQILHREILMRTMDYKKAEEIHSFLKRCSFNGRGLPQLSTPSDRLADLYLSVLERQLLRHKLPVTRYADDFRIQSESWEEANEVIEYAAEYARELGLILSSDKTGIMRAEAHRSRVKTRNALQKKYFDSARARLTLIQMVQRDYEDVEIVTIPPDDEKALKESMQRIIMDWRIAAMGRYPDAENYKSTELRRMLPLAITVLQKDPQRIDQTVFTNLVFREPIRLERVCKYILNRADTFSEIDENWSLIFEIIATGRIGPWSRIWLLHVAGKLTEGSSDEFQKVLNWAKTQCNDRHEVVRAEAAWVAAKFKILTDDMVVELLKESTGISEHSIAAAMGCQGNLNASLRKSVVNAGILNKEAFAWGEQN</sequence>
<feature type="domain" description="Reverse transcriptase" evidence="1">
    <location>
        <begin position="43"/>
        <end position="273"/>
    </location>
</feature>
<dbReference type="PROSITE" id="PS50878">
    <property type="entry name" value="RT_POL"/>
    <property type="match status" value="1"/>
</dbReference>
<dbReference type="PANTHER" id="PTHR34047:SF8">
    <property type="entry name" value="PROTEIN YKFC"/>
    <property type="match status" value="1"/>
</dbReference>
<organism evidence="2">
    <name type="scientific">Streptomyces sp. NBC_00008</name>
    <dbReference type="NCBI Taxonomy" id="2903610"/>
    <lineage>
        <taxon>Bacteria</taxon>
        <taxon>Bacillati</taxon>
        <taxon>Actinomycetota</taxon>
        <taxon>Actinomycetes</taxon>
        <taxon>Kitasatosporales</taxon>
        <taxon>Streptomycetaceae</taxon>
        <taxon>Streptomyces</taxon>
    </lineage>
</organism>
<dbReference type="InterPro" id="IPR051083">
    <property type="entry name" value="GrpII_Intron_Splice-Mob/Def"/>
</dbReference>
<gene>
    <name evidence="2" type="ORF">OG398_18625</name>
</gene>
<dbReference type="Pfam" id="PF00078">
    <property type="entry name" value="RVT_1"/>
    <property type="match status" value="1"/>
</dbReference>
<dbReference type="GO" id="GO:0003964">
    <property type="term" value="F:RNA-directed DNA polymerase activity"/>
    <property type="evidence" value="ECO:0007669"/>
    <property type="project" value="UniProtKB-KW"/>
</dbReference>
<dbReference type="EMBL" id="CP108313">
    <property type="protein sequence ID" value="WTW70136.1"/>
    <property type="molecule type" value="Genomic_DNA"/>
</dbReference>
<accession>A0AAU2VSH3</accession>
<protein>
    <submittedName>
        <fullName evidence="2">Reverse transcriptase domain-containing protein</fullName>
    </submittedName>
</protein>
<reference evidence="2" key="1">
    <citation type="submission" date="2022-10" db="EMBL/GenBank/DDBJ databases">
        <title>The complete genomes of actinobacterial strains from the NBC collection.</title>
        <authorList>
            <person name="Joergensen T.S."/>
            <person name="Alvarez Arevalo M."/>
            <person name="Sterndorff E.B."/>
            <person name="Faurdal D."/>
            <person name="Vuksanovic O."/>
            <person name="Mourched A.-S."/>
            <person name="Charusanti P."/>
            <person name="Shaw S."/>
            <person name="Blin K."/>
            <person name="Weber T."/>
        </authorList>
    </citation>
    <scope>NUCLEOTIDE SEQUENCE</scope>
    <source>
        <strain evidence="2">NBC_00008</strain>
    </source>
</reference>
<dbReference type="PANTHER" id="PTHR34047">
    <property type="entry name" value="NUCLEAR INTRON MATURASE 1, MITOCHONDRIAL-RELATED"/>
    <property type="match status" value="1"/>
</dbReference>